<proteinExistence type="predicted"/>
<dbReference type="EMBL" id="BTSX01000006">
    <property type="protein sequence ID" value="GMT05491.1"/>
    <property type="molecule type" value="Genomic_DNA"/>
</dbReference>
<reference evidence="2" key="1">
    <citation type="submission" date="2023-10" db="EMBL/GenBank/DDBJ databases">
        <title>Genome assembly of Pristionchus species.</title>
        <authorList>
            <person name="Yoshida K."/>
            <person name="Sommer R.J."/>
        </authorList>
    </citation>
    <scope>NUCLEOTIDE SEQUENCE</scope>
    <source>
        <strain evidence="2">RS0144</strain>
    </source>
</reference>
<keyword evidence="1" id="KW-1133">Transmembrane helix</keyword>
<organism evidence="2 3">
    <name type="scientific">Pristionchus entomophagus</name>
    <dbReference type="NCBI Taxonomy" id="358040"/>
    <lineage>
        <taxon>Eukaryota</taxon>
        <taxon>Metazoa</taxon>
        <taxon>Ecdysozoa</taxon>
        <taxon>Nematoda</taxon>
        <taxon>Chromadorea</taxon>
        <taxon>Rhabditida</taxon>
        <taxon>Rhabditina</taxon>
        <taxon>Diplogasteromorpha</taxon>
        <taxon>Diplogasteroidea</taxon>
        <taxon>Neodiplogasteridae</taxon>
        <taxon>Pristionchus</taxon>
    </lineage>
</organism>
<keyword evidence="3" id="KW-1185">Reference proteome</keyword>
<feature type="transmembrane region" description="Helical" evidence="1">
    <location>
        <begin position="7"/>
        <end position="31"/>
    </location>
</feature>
<sequence>QPLDSSLSLFLLSSAMAIHLSLLLLSSIALFGTVHSLTCYVNDDEGNLRTQSNADWKYCGFIPFGSLNGGPRASGIGAATENLRGYESLFGQNSILYQVLATCILEKYDFSKINSNLGAEPEFMFRCVCSTNGCNKPTTFAKFLAAQKH</sequence>
<keyword evidence="1" id="KW-0472">Membrane</keyword>
<gene>
    <name evidence="2" type="ORF">PENTCL1PPCAC_27665</name>
</gene>
<dbReference type="InterPro" id="IPR035291">
    <property type="entry name" value="DUF5354"/>
</dbReference>
<accession>A0AAV5UEU0</accession>
<keyword evidence="1" id="KW-0812">Transmembrane</keyword>
<evidence type="ECO:0000313" key="2">
    <source>
        <dbReference type="EMBL" id="GMT05491.1"/>
    </source>
</evidence>
<dbReference type="Pfam" id="PF17305">
    <property type="entry name" value="DUF5354"/>
    <property type="match status" value="1"/>
</dbReference>
<name>A0AAV5UEU0_9BILA</name>
<dbReference type="Proteomes" id="UP001432027">
    <property type="component" value="Unassembled WGS sequence"/>
</dbReference>
<dbReference type="AlphaFoldDB" id="A0AAV5UEU0"/>
<comment type="caution">
    <text evidence="2">The sequence shown here is derived from an EMBL/GenBank/DDBJ whole genome shotgun (WGS) entry which is preliminary data.</text>
</comment>
<protein>
    <submittedName>
        <fullName evidence="2">Uncharacterized protein</fullName>
    </submittedName>
</protein>
<evidence type="ECO:0000256" key="1">
    <source>
        <dbReference type="SAM" id="Phobius"/>
    </source>
</evidence>
<evidence type="ECO:0000313" key="3">
    <source>
        <dbReference type="Proteomes" id="UP001432027"/>
    </source>
</evidence>
<feature type="non-terminal residue" evidence="2">
    <location>
        <position position="1"/>
    </location>
</feature>